<dbReference type="PANTHER" id="PTHR42693">
    <property type="entry name" value="ARYLSULFATASE FAMILY MEMBER"/>
    <property type="match status" value="1"/>
</dbReference>
<evidence type="ECO:0000256" key="5">
    <source>
        <dbReference type="ARBA" id="ARBA00022801"/>
    </source>
</evidence>
<feature type="signal peptide" evidence="7">
    <location>
        <begin position="1"/>
        <end position="31"/>
    </location>
</feature>
<keyword evidence="3" id="KW-0479">Metal-binding</keyword>
<evidence type="ECO:0000256" key="3">
    <source>
        <dbReference type="ARBA" id="ARBA00022723"/>
    </source>
</evidence>
<dbReference type="Pfam" id="PF01663">
    <property type="entry name" value="Phosphodiest"/>
    <property type="match status" value="1"/>
</dbReference>
<comment type="similarity">
    <text evidence="2">Belongs to the sulfatase family.</text>
</comment>
<organism evidence="8 9">
    <name type="scientific">Bradyrhizobium cytisi</name>
    <dbReference type="NCBI Taxonomy" id="515489"/>
    <lineage>
        <taxon>Bacteria</taxon>
        <taxon>Pseudomonadati</taxon>
        <taxon>Pseudomonadota</taxon>
        <taxon>Alphaproteobacteria</taxon>
        <taxon>Hyphomicrobiales</taxon>
        <taxon>Nitrobacteraceae</taxon>
        <taxon>Bradyrhizobium</taxon>
    </lineage>
</organism>
<keyword evidence="6" id="KW-0106">Calcium</keyword>
<dbReference type="InterPro" id="IPR050738">
    <property type="entry name" value="Sulfatase"/>
</dbReference>
<dbReference type="RefSeq" id="WP_148751318.1">
    <property type="nucleotide sequence ID" value="NZ_VSSR01000021.1"/>
</dbReference>
<dbReference type="InterPro" id="IPR017850">
    <property type="entry name" value="Alkaline_phosphatase_core_sf"/>
</dbReference>
<dbReference type="Gene3D" id="3.40.720.10">
    <property type="entry name" value="Alkaline Phosphatase, subunit A"/>
    <property type="match status" value="1"/>
</dbReference>
<feature type="chain" id="PRO_5024332391" evidence="7">
    <location>
        <begin position="32"/>
        <end position="534"/>
    </location>
</feature>
<comment type="caution">
    <text evidence="8">The sequence shown here is derived from an EMBL/GenBank/DDBJ whole genome shotgun (WGS) entry which is preliminary data.</text>
</comment>
<comment type="cofactor">
    <cofactor evidence="1">
        <name>Ca(2+)</name>
        <dbReference type="ChEBI" id="CHEBI:29108"/>
    </cofactor>
</comment>
<reference evidence="8 9" key="1">
    <citation type="submission" date="2019-08" db="EMBL/GenBank/DDBJ databases">
        <title>Bradyrhizobium hipponensis sp. nov., a rhizobium isolated from a Lupinus angustifolius root nodule in Tunisia.</title>
        <authorList>
            <person name="Off K."/>
            <person name="Rejili M."/>
            <person name="Mars M."/>
            <person name="Brachmann A."/>
            <person name="Marin M."/>
        </authorList>
    </citation>
    <scope>NUCLEOTIDE SEQUENCE [LARGE SCALE GENOMIC DNA]</scope>
    <source>
        <strain evidence="8 9">CTAW11</strain>
    </source>
</reference>
<evidence type="ECO:0000256" key="1">
    <source>
        <dbReference type="ARBA" id="ARBA00001913"/>
    </source>
</evidence>
<evidence type="ECO:0000256" key="7">
    <source>
        <dbReference type="SAM" id="SignalP"/>
    </source>
</evidence>
<evidence type="ECO:0000313" key="8">
    <source>
        <dbReference type="EMBL" id="TYL84667.1"/>
    </source>
</evidence>
<proteinExistence type="inferred from homology"/>
<dbReference type="PANTHER" id="PTHR42693:SF42">
    <property type="entry name" value="ARYLSULFATASE G"/>
    <property type="match status" value="1"/>
</dbReference>
<dbReference type="OrthoDB" id="8355658at2"/>
<keyword evidence="5" id="KW-0378">Hydrolase</keyword>
<evidence type="ECO:0000313" key="9">
    <source>
        <dbReference type="Proteomes" id="UP000324853"/>
    </source>
</evidence>
<evidence type="ECO:0000256" key="4">
    <source>
        <dbReference type="ARBA" id="ARBA00022729"/>
    </source>
</evidence>
<keyword evidence="9" id="KW-1185">Reference proteome</keyword>
<dbReference type="AlphaFoldDB" id="A0A5S4WWY2"/>
<accession>A0A5S4WWY2</accession>
<dbReference type="Proteomes" id="UP000324853">
    <property type="component" value="Unassembled WGS sequence"/>
</dbReference>
<dbReference type="InterPro" id="IPR002591">
    <property type="entry name" value="Phosphodiest/P_Trfase"/>
</dbReference>
<gene>
    <name evidence="8" type="ORF">FXB38_13395</name>
</gene>
<dbReference type="SUPFAM" id="SSF53649">
    <property type="entry name" value="Alkaline phosphatase-like"/>
    <property type="match status" value="1"/>
</dbReference>
<dbReference type="GO" id="GO:0046872">
    <property type="term" value="F:metal ion binding"/>
    <property type="evidence" value="ECO:0007669"/>
    <property type="project" value="UniProtKB-KW"/>
</dbReference>
<evidence type="ECO:0000256" key="2">
    <source>
        <dbReference type="ARBA" id="ARBA00008779"/>
    </source>
</evidence>
<dbReference type="EMBL" id="VSSR01000021">
    <property type="protein sequence ID" value="TYL84667.1"/>
    <property type="molecule type" value="Genomic_DNA"/>
</dbReference>
<protein>
    <submittedName>
        <fullName evidence="8">Alkaline phosphatase family protein</fullName>
    </submittedName>
</protein>
<name>A0A5S4WWY2_9BRAD</name>
<evidence type="ECO:0000256" key="6">
    <source>
        <dbReference type="ARBA" id="ARBA00022837"/>
    </source>
</evidence>
<sequence>MTIVKRPHAAVALAFASTLSLSLLAPSFAHADDRDKDKDKSNVKHVLLISVDGMHEVDLQHYVGSHPASSFARLLAHGVHFTDAHTSRPSDSFPGLLAFMTGGSPKTHGVFYDDSYDRTLFAPGSNCQGNPGTETLFDESIDYDLTKLDGGGPAGSNHIDPTHLPMRLKAGKCEPVYPHQFQRLNTIMEVIHEAGRRTAWSDKHPAYEIVSGPSGKGLDELYTPEINSTSVPGQPGADWTTDPSFTRTYDELKVKAVLNWIKGFDHTGTTKVGVPAIFGMNFQAVSVGQKVTADGYLDAAATPSAQLQASLDFVEASLGQMLDALADQHLARDTLIIVGAKHGQSPIDVNKLHMLTGSTNPKLGGGTRADVTDPADLLTNGGVALAQETADDVALIWLKDQNDAAKAAAILEADRKASNRAHIEKIYAGEELVDRFGDPAAGRTPDIIIQPIAGTIYSASKKKIAEHGGFAEDDTHVLLVVSNPKLGPSVVDERVANRQVAPTILRALGLEPDELEAVRGEDHTRLLPGVRLKD</sequence>
<dbReference type="GO" id="GO:0004065">
    <property type="term" value="F:arylsulfatase activity"/>
    <property type="evidence" value="ECO:0007669"/>
    <property type="project" value="TreeGrafter"/>
</dbReference>
<keyword evidence="4 7" id="KW-0732">Signal</keyword>